<dbReference type="HOGENOM" id="CLU_2603540_0_0_5"/>
<evidence type="ECO:0000313" key="1">
    <source>
        <dbReference type="EMBL" id="CCE97928.1"/>
    </source>
</evidence>
<dbReference type="PATRIC" id="fig|380.5.peg.3633"/>
<evidence type="ECO:0000313" key="2">
    <source>
        <dbReference type="Proteomes" id="UP000007735"/>
    </source>
</evidence>
<proteinExistence type="predicted"/>
<sequence length="79" mass="8780">MDQRAGRLKPTLPGRVEAAFRAILFKIAKLPHTRKGPDFERSIHRASGRVPPRRIAATAVPRKSSEAVLAILASRRHYG</sequence>
<reference evidence="1 2" key="1">
    <citation type="journal article" date="2012" name="J. Bacteriol.">
        <title>Genome sequence of the soybean symbiont Sinorhizobium fredii HH103.</title>
        <authorList>
            <person name="Weidner S."/>
            <person name="Becker A."/>
            <person name="Bonilla I."/>
            <person name="Jaenicke S."/>
            <person name="Lloret J."/>
            <person name="Margaret I."/>
            <person name="Puhler A."/>
            <person name="Ruiz-Sainz J.E."/>
            <person name="Schneiker-Bekel S."/>
            <person name="Szczepanowski R."/>
            <person name="Vinardell J.M."/>
            <person name="Zehner S."/>
            <person name="Gottfert M."/>
        </authorList>
    </citation>
    <scope>NUCLEOTIDE SEQUENCE [LARGE SCALE GENOMIC DNA]</scope>
    <source>
        <strain evidence="1 2">HH103</strain>
    </source>
</reference>
<protein>
    <submittedName>
        <fullName evidence="1">Uncharacterized protein</fullName>
    </submittedName>
</protein>
<organism evidence="1 2">
    <name type="scientific">Sinorhizobium fredii (strain HH103)</name>
    <dbReference type="NCBI Taxonomy" id="1117943"/>
    <lineage>
        <taxon>Bacteria</taxon>
        <taxon>Pseudomonadati</taxon>
        <taxon>Pseudomonadota</taxon>
        <taxon>Alphaproteobacteria</taxon>
        <taxon>Hyphomicrobiales</taxon>
        <taxon>Rhizobiaceae</taxon>
        <taxon>Sinorhizobium/Ensifer group</taxon>
        <taxon>Sinorhizobium</taxon>
    </lineage>
</organism>
<dbReference type="KEGG" id="sfh:SFHH103_03437"/>
<dbReference type="EMBL" id="HE616890">
    <property type="protein sequence ID" value="CCE97928.1"/>
    <property type="molecule type" value="Genomic_DNA"/>
</dbReference>
<dbReference type="STRING" id="1117943.SFHH103_03437"/>
<name>G9A3I0_SINF1</name>
<dbReference type="Proteomes" id="UP000007735">
    <property type="component" value="Chromosome"/>
</dbReference>
<dbReference type="AlphaFoldDB" id="G9A3I0"/>
<gene>
    <name evidence="1" type="ordered locus">SFHH103_03437</name>
</gene>
<accession>G9A3I0</accession>